<reference evidence="2" key="1">
    <citation type="submission" date="2020-03" db="EMBL/GenBank/DDBJ databases">
        <title>Castanea mollissima Vanexum genome sequencing.</title>
        <authorList>
            <person name="Staton M."/>
        </authorList>
    </citation>
    <scope>NUCLEOTIDE SEQUENCE</scope>
    <source>
        <tissue evidence="2">Leaf</tissue>
    </source>
</reference>
<dbReference type="AlphaFoldDB" id="A0A8J4QVT0"/>
<dbReference type="PANTHER" id="PTHR42678:SF36">
    <property type="entry name" value="C869.01-LIKE PROTEIN, PUTATIVE-RELATED"/>
    <property type="match status" value="1"/>
</dbReference>
<comment type="caution">
    <text evidence="2">The sequence shown here is derived from an EMBL/GenBank/DDBJ whole genome shotgun (WGS) entry which is preliminary data.</text>
</comment>
<evidence type="ECO:0000313" key="2">
    <source>
        <dbReference type="EMBL" id="KAF3953674.1"/>
    </source>
</evidence>
<organism evidence="2 3">
    <name type="scientific">Castanea mollissima</name>
    <name type="common">Chinese chestnut</name>
    <dbReference type="NCBI Taxonomy" id="60419"/>
    <lineage>
        <taxon>Eukaryota</taxon>
        <taxon>Viridiplantae</taxon>
        <taxon>Streptophyta</taxon>
        <taxon>Embryophyta</taxon>
        <taxon>Tracheophyta</taxon>
        <taxon>Spermatophyta</taxon>
        <taxon>Magnoliopsida</taxon>
        <taxon>eudicotyledons</taxon>
        <taxon>Gunneridae</taxon>
        <taxon>Pentapetalae</taxon>
        <taxon>rosids</taxon>
        <taxon>fabids</taxon>
        <taxon>Fagales</taxon>
        <taxon>Fagaceae</taxon>
        <taxon>Castanea</taxon>
    </lineage>
</organism>
<accession>A0A8J4QVT0</accession>
<dbReference type="InterPro" id="IPR023631">
    <property type="entry name" value="Amidase_dom"/>
</dbReference>
<dbReference type="Pfam" id="PF01425">
    <property type="entry name" value="Amidase"/>
    <property type="match status" value="2"/>
</dbReference>
<evidence type="ECO:0000259" key="1">
    <source>
        <dbReference type="Pfam" id="PF01425"/>
    </source>
</evidence>
<proteinExistence type="predicted"/>
<dbReference type="Gene3D" id="3.90.1300.10">
    <property type="entry name" value="Amidase signature (AS) domain"/>
    <property type="match status" value="2"/>
</dbReference>
<dbReference type="OrthoDB" id="566138at2759"/>
<evidence type="ECO:0000313" key="3">
    <source>
        <dbReference type="Proteomes" id="UP000737018"/>
    </source>
</evidence>
<name>A0A8J4QVT0_9ROSI</name>
<feature type="domain" description="Amidase" evidence="1">
    <location>
        <begin position="7"/>
        <end position="210"/>
    </location>
</feature>
<protein>
    <recommendedName>
        <fullName evidence="1">Amidase domain-containing protein</fullName>
    </recommendedName>
</protein>
<dbReference type="Proteomes" id="UP000737018">
    <property type="component" value="Unassembled WGS sequence"/>
</dbReference>
<dbReference type="PANTHER" id="PTHR42678">
    <property type="entry name" value="AMIDASE"/>
    <property type="match status" value="1"/>
</dbReference>
<sequence length="808" mass="87444">MLEYMTISRTVSDAVYVLDVIAGFDPQDYEATKEAAKFLPVGGYKQFLNPNGLEGKRLGVVRNPFVSSLNKSSVIEEFEQHLKTIRQRGATVVDNLEIANVDVILSSKRSGELTAMLAEFKVSFNDYLKDLISSPVRSLADIIAFNQNNPDLEKTKEYGQATFIASEKTSGIGEKERKAFELMENLSRNGFEKLMMENELDALVTPGTGAIPLLAIGGHPGITVPAGYDSAGMPFGICFGGIKGTEPKLIEIAYAFEQATMIRRPPFSKSFEMNNEAYKTNSTFSTARCIASMAASAALSFSIFSSLILILLLTIPSGSCHQINFFIKEVTIHDLQLAFKQNKLTSRQLVEFYLKEIRRLNPILKGVIEVNPDALSQADKADYERKAKVPGSQSRLHGIPILLKDNIATKDKLNTTAGSFALLGSVVPRDAGVVSKLRKAGAIILGKASLGEWSHFRTARGPLAWSARGGQGKNPYTLGEPCGSSSGSSISVAANMVAVSLGTETDGSIICPASFNSVVGIKPTVGLTSRAGVIPISPRQDTVGPICRTVSDAVHVLDAIAGIDNNDNATFKASSYIPSGGYGQFLKVDGLRGKRLGIVRNPFFDFGNNTYLNQTFEQHFDTLRQRGAILVDHLEITNIGMILDYKASGEETALLAEFKISLNAYLKELVSSPVRTMADVIAFNNKNPELEMINEIDQDHFLSAEATKGIGKVEKAALSNLARLSKDGFEKLMTNNKLDALVTPSYYASSVLAIGGFPGVSVPAGYDTTGEPFGICFGGLKGSEPKLIEIAYGFEQAKKIRRPPLFMP</sequence>
<gene>
    <name evidence="2" type="ORF">CMV_020907</name>
</gene>
<dbReference type="InterPro" id="IPR036928">
    <property type="entry name" value="AS_sf"/>
</dbReference>
<dbReference type="EMBL" id="JRKL02003980">
    <property type="protein sequence ID" value="KAF3953674.1"/>
    <property type="molecule type" value="Genomic_DNA"/>
</dbReference>
<feature type="domain" description="Amidase" evidence="1">
    <location>
        <begin position="349"/>
        <end position="746"/>
    </location>
</feature>
<dbReference type="SUPFAM" id="SSF75304">
    <property type="entry name" value="Amidase signature (AS) enzymes"/>
    <property type="match status" value="2"/>
</dbReference>
<keyword evidence="3" id="KW-1185">Reference proteome</keyword>